<reference evidence="2" key="1">
    <citation type="submission" date="2018-05" db="EMBL/GenBank/DDBJ databases">
        <authorList>
            <person name="Lanie J.A."/>
            <person name="Ng W.-L."/>
            <person name="Kazmierczak K.M."/>
            <person name="Andrzejewski T.M."/>
            <person name="Davidsen T.M."/>
            <person name="Wayne K.J."/>
            <person name="Tettelin H."/>
            <person name="Glass J.I."/>
            <person name="Rusch D."/>
            <person name="Podicherti R."/>
            <person name="Tsui H.-C.T."/>
            <person name="Winkler M.E."/>
        </authorList>
    </citation>
    <scope>NUCLEOTIDE SEQUENCE</scope>
</reference>
<name>A0A382BCP2_9ZZZZ</name>
<feature type="non-terminal residue" evidence="2">
    <location>
        <position position="146"/>
    </location>
</feature>
<accession>A0A382BCP2</accession>
<dbReference type="EMBL" id="UINC01029010">
    <property type="protein sequence ID" value="SVB11023.1"/>
    <property type="molecule type" value="Genomic_DNA"/>
</dbReference>
<dbReference type="AlphaFoldDB" id="A0A382BCP2"/>
<organism evidence="2">
    <name type="scientific">marine metagenome</name>
    <dbReference type="NCBI Taxonomy" id="408172"/>
    <lineage>
        <taxon>unclassified sequences</taxon>
        <taxon>metagenomes</taxon>
        <taxon>ecological metagenomes</taxon>
    </lineage>
</organism>
<evidence type="ECO:0000313" key="2">
    <source>
        <dbReference type="EMBL" id="SVB11023.1"/>
    </source>
</evidence>
<feature type="domain" description="Glycosyltransferase subfamily 4-like N-terminal" evidence="1">
    <location>
        <begin position="23"/>
        <end position="145"/>
    </location>
</feature>
<evidence type="ECO:0000259" key="1">
    <source>
        <dbReference type="Pfam" id="PF13579"/>
    </source>
</evidence>
<dbReference type="Pfam" id="PF13579">
    <property type="entry name" value="Glyco_trans_4_4"/>
    <property type="match status" value="1"/>
</dbReference>
<sequence length="146" mass="16128">MTTQHTVVMVTTSYPRFPGDLTGTFLEPIAHGVANRGHRVHVVAPWHPDIQRPAREGNVHFHFYQYAPSDALNVFGYASALKADTSMRLSAYAVTPFALYAGLKETRRVIQTHRATMVHAHWVIPNGFVASLASRSLPLVVSLHGS</sequence>
<dbReference type="SUPFAM" id="SSF53756">
    <property type="entry name" value="UDP-Glycosyltransferase/glycogen phosphorylase"/>
    <property type="match status" value="1"/>
</dbReference>
<dbReference type="Gene3D" id="3.40.50.2000">
    <property type="entry name" value="Glycogen Phosphorylase B"/>
    <property type="match status" value="1"/>
</dbReference>
<protein>
    <recommendedName>
        <fullName evidence="1">Glycosyltransferase subfamily 4-like N-terminal domain-containing protein</fullName>
    </recommendedName>
</protein>
<proteinExistence type="predicted"/>
<gene>
    <name evidence="2" type="ORF">METZ01_LOCUS163877</name>
</gene>
<dbReference type="InterPro" id="IPR028098">
    <property type="entry name" value="Glyco_trans_4-like_N"/>
</dbReference>